<gene>
    <name evidence="2" type="ORF">B0H17DRAFT_1230714</name>
</gene>
<dbReference type="EMBL" id="JARKIE010000118">
    <property type="protein sequence ID" value="KAJ7681416.1"/>
    <property type="molecule type" value="Genomic_DNA"/>
</dbReference>
<comment type="caution">
    <text evidence="2">The sequence shown here is derived from an EMBL/GenBank/DDBJ whole genome shotgun (WGS) entry which is preliminary data.</text>
</comment>
<evidence type="ECO:0000256" key="1">
    <source>
        <dbReference type="SAM" id="MobiDB-lite"/>
    </source>
</evidence>
<reference evidence="2" key="1">
    <citation type="submission" date="2023-03" db="EMBL/GenBank/DDBJ databases">
        <title>Massive genome expansion in bonnet fungi (Mycena s.s.) driven by repeated elements and novel gene families across ecological guilds.</title>
        <authorList>
            <consortium name="Lawrence Berkeley National Laboratory"/>
            <person name="Harder C.B."/>
            <person name="Miyauchi S."/>
            <person name="Viragh M."/>
            <person name="Kuo A."/>
            <person name="Thoen E."/>
            <person name="Andreopoulos B."/>
            <person name="Lu D."/>
            <person name="Skrede I."/>
            <person name="Drula E."/>
            <person name="Henrissat B."/>
            <person name="Morin E."/>
            <person name="Kohler A."/>
            <person name="Barry K."/>
            <person name="LaButti K."/>
            <person name="Morin E."/>
            <person name="Salamov A."/>
            <person name="Lipzen A."/>
            <person name="Mereny Z."/>
            <person name="Hegedus B."/>
            <person name="Baldrian P."/>
            <person name="Stursova M."/>
            <person name="Weitz H."/>
            <person name="Taylor A."/>
            <person name="Grigoriev I.V."/>
            <person name="Nagy L.G."/>
            <person name="Martin F."/>
            <person name="Kauserud H."/>
        </authorList>
    </citation>
    <scope>NUCLEOTIDE SEQUENCE</scope>
    <source>
        <strain evidence="2">CBHHK067</strain>
    </source>
</reference>
<organism evidence="2 3">
    <name type="scientific">Mycena rosella</name>
    <name type="common">Pink bonnet</name>
    <name type="synonym">Agaricus rosellus</name>
    <dbReference type="NCBI Taxonomy" id="1033263"/>
    <lineage>
        <taxon>Eukaryota</taxon>
        <taxon>Fungi</taxon>
        <taxon>Dikarya</taxon>
        <taxon>Basidiomycota</taxon>
        <taxon>Agaricomycotina</taxon>
        <taxon>Agaricomycetes</taxon>
        <taxon>Agaricomycetidae</taxon>
        <taxon>Agaricales</taxon>
        <taxon>Marasmiineae</taxon>
        <taxon>Mycenaceae</taxon>
        <taxon>Mycena</taxon>
    </lineage>
</organism>
<evidence type="ECO:0000313" key="2">
    <source>
        <dbReference type="EMBL" id="KAJ7681416.1"/>
    </source>
</evidence>
<proteinExistence type="predicted"/>
<accession>A0AAD7GEE3</accession>
<name>A0AAD7GEE3_MYCRO</name>
<sequence length="529" mass="57689">MRVDARSGARAARPVRTTASQEGRHAGLNEGRFTFGPRCPRPSQRRTYATYATAAFPVEARPLQECMAPVGEPKRLGRCVGGGPRCPCAAGAVRVYATIRPYVERMRTHTSGGEMQRSCVRASDCGYLRGARSACIRRGRASRLRHLLPVWARTYFISRRRGPAPLLRARASDPPVTNADECRMRTYARWAQGQHRTSCARVMGIRPARRLAASGGTRACTLRAAARSSALRLSRSRRLAPFGPATCVGGAVSRCPSADGVDVLQRPRLCGCGPSAMGRVEMNTNHVRPRALTQSQHPVPMKRKLDHTGFDSHLSRESDACTVFARAESIARSEKAGKSMYTKWTSSRIGSPLYQLPVARKCTGFLNDSNSPALSSKIFSKFVSGDAILCSLLCLLACFESSRLRLQAHDACAAFSALKFPCQLARLAILPALVFSVIRAARTDLFEMPNLSVVHVLRFPQNGFDNQRHRASVPCPALALVKLIKPFGRGVRRLVPGCHRIQELAAAGGDLRAPSITEFVPSSAVWSAN</sequence>
<dbReference type="AlphaFoldDB" id="A0AAD7GEE3"/>
<dbReference type="Proteomes" id="UP001221757">
    <property type="component" value="Unassembled WGS sequence"/>
</dbReference>
<keyword evidence="3" id="KW-1185">Reference proteome</keyword>
<protein>
    <submittedName>
        <fullName evidence="2">Uncharacterized protein</fullName>
    </submittedName>
</protein>
<feature type="region of interest" description="Disordered" evidence="1">
    <location>
        <begin position="1"/>
        <end position="39"/>
    </location>
</feature>
<evidence type="ECO:0000313" key="3">
    <source>
        <dbReference type="Proteomes" id="UP001221757"/>
    </source>
</evidence>